<dbReference type="GO" id="GO:0005886">
    <property type="term" value="C:plasma membrane"/>
    <property type="evidence" value="ECO:0007669"/>
    <property type="project" value="TreeGrafter"/>
</dbReference>
<dbReference type="OrthoDB" id="9766486at2"/>
<dbReference type="PROSITE" id="PS00455">
    <property type="entry name" value="AMP_BINDING"/>
    <property type="match status" value="1"/>
</dbReference>
<dbReference type="NCBIfam" id="NF004808">
    <property type="entry name" value="PRK06155.1"/>
    <property type="match status" value="1"/>
</dbReference>
<evidence type="ECO:0000256" key="4">
    <source>
        <dbReference type="ARBA" id="ARBA00022840"/>
    </source>
</evidence>
<keyword evidence="4" id="KW-0067">ATP-binding</keyword>
<organism evidence="7 8">
    <name type="scientific">Trinickia violacea</name>
    <dbReference type="NCBI Taxonomy" id="2571746"/>
    <lineage>
        <taxon>Bacteria</taxon>
        <taxon>Pseudomonadati</taxon>
        <taxon>Pseudomonadota</taxon>
        <taxon>Betaproteobacteria</taxon>
        <taxon>Burkholderiales</taxon>
        <taxon>Burkholderiaceae</taxon>
        <taxon>Trinickia</taxon>
    </lineage>
</organism>
<evidence type="ECO:0000256" key="3">
    <source>
        <dbReference type="ARBA" id="ARBA00022741"/>
    </source>
</evidence>
<evidence type="ECO:0000313" key="7">
    <source>
        <dbReference type="EMBL" id="QCP49850.1"/>
    </source>
</evidence>
<dbReference type="SUPFAM" id="SSF56801">
    <property type="entry name" value="Acetyl-CoA synthetase-like"/>
    <property type="match status" value="1"/>
</dbReference>
<evidence type="ECO:0000259" key="6">
    <source>
        <dbReference type="Pfam" id="PF13193"/>
    </source>
</evidence>
<dbReference type="GO" id="GO:0005324">
    <property type="term" value="F:long-chain fatty acid transmembrane transporter activity"/>
    <property type="evidence" value="ECO:0007669"/>
    <property type="project" value="TreeGrafter"/>
</dbReference>
<sequence length="544" mass="58759">MKVPTELSLTGLAGAGPGHTLPASQRTLPALLKARASAMGDAPLFSDRSTSWTGSDALAAASRRAGALKAAGIAPGDRVALMCSNRVEFMEIVLGCGWLGAVVVPINTASRGMPLQHMLANSGARLLVAESSLTSAIAGLELSTLALERVWLIDDGNAEASLPLACEPIPPLGEAVDASNVGPGDTLAILYTSGTSGLSKGVVCPHAQFYWWGVYVASHIGMTREDILYTVLPLFHTNALNSFFQALISGASLIVDTRFSASRFFAALIETRATVTFLLGAMVPILLSKPSTDAERAHQVRIALAPGVPEQFHDPFTERCSIRLLDGFGSTETNCVLGRGFSDQRPGWMGRVAAGFEARVVDEHDEPVPDGQTGELLLRATEPFAFATGYFGMPEKTVEAWRNLWFHTGDRVVRDADGYYKFVDRLKDAIRRRGENISSYEVEQTLLSHPDIETAAVYAVRSELAEDEVMAAVVLKAGSTLTPAALVAYCEPRLAYFAIPRFIEFMRDLPKTENGKIQKYKLRERGIVSGTWDREAAGYHLKRA</sequence>
<dbReference type="InterPro" id="IPR020845">
    <property type="entry name" value="AMP-binding_CS"/>
</dbReference>
<keyword evidence="2 7" id="KW-0436">Ligase</keyword>
<accession>A0A4V1EHD1</accession>
<dbReference type="PANTHER" id="PTHR43107">
    <property type="entry name" value="LONG-CHAIN FATTY ACID TRANSPORT PROTEIN"/>
    <property type="match status" value="1"/>
</dbReference>
<dbReference type="GO" id="GO:0044539">
    <property type="term" value="P:long-chain fatty acid import into cell"/>
    <property type="evidence" value="ECO:0007669"/>
    <property type="project" value="TreeGrafter"/>
</dbReference>
<dbReference type="EMBL" id="CP040077">
    <property type="protein sequence ID" value="QCP49850.1"/>
    <property type="molecule type" value="Genomic_DNA"/>
</dbReference>
<feature type="domain" description="AMP-binding enzyme C-terminal" evidence="6">
    <location>
        <begin position="441"/>
        <end position="516"/>
    </location>
</feature>
<dbReference type="CDD" id="cd05934">
    <property type="entry name" value="FACL_DitJ_like"/>
    <property type="match status" value="1"/>
</dbReference>
<proteinExistence type="inferred from homology"/>
<dbReference type="Gene3D" id="3.30.300.30">
    <property type="match status" value="1"/>
</dbReference>
<protein>
    <submittedName>
        <fullName evidence="7">ATP-dependent acyl-CoA ligase</fullName>
    </submittedName>
</protein>
<dbReference type="KEGG" id="tvl:FAZ95_12100"/>
<evidence type="ECO:0000256" key="1">
    <source>
        <dbReference type="ARBA" id="ARBA00006432"/>
    </source>
</evidence>
<reference evidence="7 8" key="1">
    <citation type="submission" date="2019-05" db="EMBL/GenBank/DDBJ databases">
        <title>Burkholderia sp. DHOD12, isolated from subtropical forest soil.</title>
        <authorList>
            <person name="Gao Z.-H."/>
            <person name="Qiu L.-H."/>
        </authorList>
    </citation>
    <scope>NUCLEOTIDE SEQUENCE [LARGE SCALE GENOMIC DNA]</scope>
    <source>
        <strain evidence="7 8">DHOD12</strain>
    </source>
</reference>
<dbReference type="PANTHER" id="PTHR43107:SF15">
    <property type="entry name" value="FATTY ACID TRANSPORT PROTEIN 3, ISOFORM A"/>
    <property type="match status" value="1"/>
</dbReference>
<dbReference type="InterPro" id="IPR045851">
    <property type="entry name" value="AMP-bd_C_sf"/>
</dbReference>
<evidence type="ECO:0000259" key="5">
    <source>
        <dbReference type="Pfam" id="PF00501"/>
    </source>
</evidence>
<evidence type="ECO:0000256" key="2">
    <source>
        <dbReference type="ARBA" id="ARBA00022598"/>
    </source>
</evidence>
<dbReference type="GO" id="GO:0004467">
    <property type="term" value="F:long-chain fatty acid-CoA ligase activity"/>
    <property type="evidence" value="ECO:0007669"/>
    <property type="project" value="TreeGrafter"/>
</dbReference>
<name>A0A4V1EHD1_9BURK</name>
<dbReference type="Proteomes" id="UP000298656">
    <property type="component" value="Chromosome 1"/>
</dbReference>
<dbReference type="InterPro" id="IPR042099">
    <property type="entry name" value="ANL_N_sf"/>
</dbReference>
<keyword evidence="8" id="KW-1185">Reference proteome</keyword>
<dbReference type="AlphaFoldDB" id="A0A4V1EHD1"/>
<evidence type="ECO:0000313" key="8">
    <source>
        <dbReference type="Proteomes" id="UP000298656"/>
    </source>
</evidence>
<dbReference type="InterPro" id="IPR000873">
    <property type="entry name" value="AMP-dep_synth/lig_dom"/>
</dbReference>
<gene>
    <name evidence="7" type="ORF">FAZ95_12100</name>
</gene>
<dbReference type="Gene3D" id="3.40.50.12780">
    <property type="entry name" value="N-terminal domain of ligase-like"/>
    <property type="match status" value="1"/>
</dbReference>
<feature type="domain" description="AMP-dependent synthetase/ligase" evidence="5">
    <location>
        <begin position="34"/>
        <end position="381"/>
    </location>
</feature>
<comment type="similarity">
    <text evidence="1">Belongs to the ATP-dependent AMP-binding enzyme family.</text>
</comment>
<dbReference type="Pfam" id="PF13193">
    <property type="entry name" value="AMP-binding_C"/>
    <property type="match status" value="1"/>
</dbReference>
<dbReference type="InterPro" id="IPR025110">
    <property type="entry name" value="AMP-bd_C"/>
</dbReference>
<dbReference type="GO" id="GO:0005524">
    <property type="term" value="F:ATP binding"/>
    <property type="evidence" value="ECO:0007669"/>
    <property type="project" value="UniProtKB-KW"/>
</dbReference>
<dbReference type="Pfam" id="PF00501">
    <property type="entry name" value="AMP-binding"/>
    <property type="match status" value="1"/>
</dbReference>
<keyword evidence="3" id="KW-0547">Nucleotide-binding</keyword>